<dbReference type="InterPro" id="IPR013785">
    <property type="entry name" value="Aldolase_TIM"/>
</dbReference>
<dbReference type="RefSeq" id="WP_154553893.1">
    <property type="nucleotide sequence ID" value="NZ_VUNA01000004.1"/>
</dbReference>
<protein>
    <submittedName>
        <fullName evidence="3">2-isopropylmalate synthase</fullName>
    </submittedName>
</protein>
<dbReference type="InterPro" id="IPR000891">
    <property type="entry name" value="PYR_CT"/>
</dbReference>
<dbReference type="InterPro" id="IPR050073">
    <property type="entry name" value="2-IPM_HCS-like"/>
</dbReference>
<name>A0A6N7X4C0_9FIRM</name>
<accession>A0A6N7X4C0</accession>
<proteinExistence type="predicted"/>
<dbReference type="GO" id="GO:0003852">
    <property type="term" value="F:2-isopropylmalate synthase activity"/>
    <property type="evidence" value="ECO:0007669"/>
    <property type="project" value="TreeGrafter"/>
</dbReference>
<dbReference type="SUPFAM" id="SSF51569">
    <property type="entry name" value="Aldolase"/>
    <property type="match status" value="1"/>
</dbReference>
<sequence>MNEIKLNERTHLLQEEPYSYQLQDVEEPNLMREFFEYTEIPKVSFNFRRSPYNMPENIWITDTTFRDGQQSREPYTVQQIVDIYKMISKLSGPNGIIRQTEFFVYSDRDREAIEKCMDLGLKFPEITTWIRAKKEDFKLVHDIGVKETGILVSCSDYHIFTKLGMTRRQAMEHYLSVINDAFEAGVVPRCHLEDITRADFYGFVVPFVRAIQEMSEQAKIPVKFRMCDTLGYGIPYVGTALPRSVPGIVYGMQNYCDVPSEMLEWHGHNDFYKAVANAASAWLYGCASVNTTLFGIGERTGNVPMEAMVFEYAQLKGTLDGMDTTVITDLARYYEKKIGFKVPPQTPFVGENFNVTKAGIHADGLLKNEEIYNIFDTKKFLKRPPLVSLNQNSGAAGVALWINESYGLEGEHRVGKHSPVVKYVKNWIDEQYANGRMSIISGKEVDKKIDEFIASDMGTEGEQ</sequence>
<dbReference type="GO" id="GO:0009098">
    <property type="term" value="P:L-leucine biosynthetic process"/>
    <property type="evidence" value="ECO:0007669"/>
    <property type="project" value="TreeGrafter"/>
</dbReference>
<dbReference type="Gene3D" id="3.20.20.70">
    <property type="entry name" value="Aldolase class I"/>
    <property type="match status" value="1"/>
</dbReference>
<dbReference type="CDD" id="cd07947">
    <property type="entry name" value="DRE_TIM_Re_CS"/>
    <property type="match status" value="1"/>
</dbReference>
<keyword evidence="1" id="KW-0464">Manganese</keyword>
<organism evidence="3 4">
    <name type="scientific">Mogibacterium kristiansenii</name>
    <dbReference type="NCBI Taxonomy" id="2606708"/>
    <lineage>
        <taxon>Bacteria</taxon>
        <taxon>Bacillati</taxon>
        <taxon>Bacillota</taxon>
        <taxon>Clostridia</taxon>
        <taxon>Peptostreptococcales</taxon>
        <taxon>Anaerovoracaceae</taxon>
        <taxon>Mogibacterium</taxon>
    </lineage>
</organism>
<dbReference type="PROSITE" id="PS50991">
    <property type="entry name" value="PYR_CT"/>
    <property type="match status" value="1"/>
</dbReference>
<dbReference type="PANTHER" id="PTHR10277">
    <property type="entry name" value="HOMOCITRATE SYNTHASE-RELATED"/>
    <property type="match status" value="1"/>
</dbReference>
<feature type="domain" description="Pyruvate carboxyltransferase" evidence="2">
    <location>
        <begin position="58"/>
        <end position="328"/>
    </location>
</feature>
<dbReference type="Proteomes" id="UP000469424">
    <property type="component" value="Unassembled WGS sequence"/>
</dbReference>
<dbReference type="Pfam" id="PF00682">
    <property type="entry name" value="HMGL-like"/>
    <property type="match status" value="1"/>
</dbReference>
<dbReference type="AlphaFoldDB" id="A0A6N7X4C0"/>
<comment type="caution">
    <text evidence="3">The sequence shown here is derived from an EMBL/GenBank/DDBJ whole genome shotgun (WGS) entry which is preliminary data.</text>
</comment>
<dbReference type="PANTHER" id="PTHR10277:SF9">
    <property type="entry name" value="2-ISOPROPYLMALATE SYNTHASE 1, CHLOROPLASTIC-RELATED"/>
    <property type="match status" value="1"/>
</dbReference>
<evidence type="ECO:0000259" key="2">
    <source>
        <dbReference type="PROSITE" id="PS50991"/>
    </source>
</evidence>
<reference evidence="3 4" key="1">
    <citation type="submission" date="2019-08" db="EMBL/GenBank/DDBJ databases">
        <title>In-depth cultivation of the pig gut microbiome towards novel bacterial diversity and tailored functional studies.</title>
        <authorList>
            <person name="Wylensek D."/>
            <person name="Hitch T.C.A."/>
            <person name="Clavel T."/>
        </authorList>
    </citation>
    <scope>NUCLEOTIDE SEQUENCE [LARGE SCALE GENOMIC DNA]</scope>
    <source>
        <strain evidence="3 4">WCA-MUC-591-APC-4B</strain>
    </source>
</reference>
<evidence type="ECO:0000256" key="1">
    <source>
        <dbReference type="ARBA" id="ARBA00023211"/>
    </source>
</evidence>
<evidence type="ECO:0000313" key="4">
    <source>
        <dbReference type="Proteomes" id="UP000469424"/>
    </source>
</evidence>
<dbReference type="EMBL" id="VUNA01000004">
    <property type="protein sequence ID" value="MST70332.1"/>
    <property type="molecule type" value="Genomic_DNA"/>
</dbReference>
<keyword evidence="4" id="KW-1185">Reference proteome</keyword>
<evidence type="ECO:0000313" key="3">
    <source>
        <dbReference type="EMBL" id="MST70332.1"/>
    </source>
</evidence>
<gene>
    <name evidence="3" type="ORF">FYJ65_03085</name>
</gene>